<accession>A0A0E9TH56</accession>
<reference evidence="1" key="1">
    <citation type="submission" date="2014-11" db="EMBL/GenBank/DDBJ databases">
        <authorList>
            <person name="Amaro Gonzalez C."/>
        </authorList>
    </citation>
    <scope>NUCLEOTIDE SEQUENCE</scope>
</reference>
<organism evidence="1">
    <name type="scientific">Anguilla anguilla</name>
    <name type="common">European freshwater eel</name>
    <name type="synonym">Muraena anguilla</name>
    <dbReference type="NCBI Taxonomy" id="7936"/>
    <lineage>
        <taxon>Eukaryota</taxon>
        <taxon>Metazoa</taxon>
        <taxon>Chordata</taxon>
        <taxon>Craniata</taxon>
        <taxon>Vertebrata</taxon>
        <taxon>Euteleostomi</taxon>
        <taxon>Actinopterygii</taxon>
        <taxon>Neopterygii</taxon>
        <taxon>Teleostei</taxon>
        <taxon>Anguilliformes</taxon>
        <taxon>Anguillidae</taxon>
        <taxon>Anguilla</taxon>
    </lineage>
</organism>
<sequence length="42" mass="4797">MPLVAKHYNTPWSYDSEMSPFSFSPVVLIETCLSYSSVSRCH</sequence>
<evidence type="ECO:0000313" key="1">
    <source>
        <dbReference type="EMBL" id="JAH52921.1"/>
    </source>
</evidence>
<dbReference type="AlphaFoldDB" id="A0A0E9TH56"/>
<proteinExistence type="predicted"/>
<name>A0A0E9TH56_ANGAN</name>
<reference evidence="1" key="2">
    <citation type="journal article" date="2015" name="Fish Shellfish Immunol.">
        <title>Early steps in the European eel (Anguilla anguilla)-Vibrio vulnificus interaction in the gills: Role of the RtxA13 toxin.</title>
        <authorList>
            <person name="Callol A."/>
            <person name="Pajuelo D."/>
            <person name="Ebbesson L."/>
            <person name="Teles M."/>
            <person name="MacKenzie S."/>
            <person name="Amaro C."/>
        </authorList>
    </citation>
    <scope>NUCLEOTIDE SEQUENCE</scope>
</reference>
<dbReference type="EMBL" id="GBXM01055656">
    <property type="protein sequence ID" value="JAH52921.1"/>
    <property type="molecule type" value="Transcribed_RNA"/>
</dbReference>
<protein>
    <submittedName>
        <fullName evidence="1">Uncharacterized protein</fullName>
    </submittedName>
</protein>